<gene>
    <name evidence="3" type="ORF">ACFSTE_05220</name>
</gene>
<sequence length="361" mass="40493">MHSNVLIIGAGLSGLLLGYRLKLAGTPFKIIESRHRIGGRIHTLLSANDTPVEMGATWFGDQHTHLKQLLHELSIPHFEQYMEGTSFFQPFSTSPASAIPIPSQPPSYRIAGGTSSLIYALAKAVGNDVIALNEHVKGIDFSENNVTVYTKDKSFEGSKIILAIPPKLWSNTIDFSPSLPNELKDIATKTHTWMEDSIKVAITFNEPFWRQQKQSGTLFSNTGPITELYDHCNYEENKYALCGFVNSGFKRLTVEERKKIILEQLNSVFGNSINSYTDYNEQIWSLEKQTFFENQVPLFPHQNNGNPLFQTSYFNGKLFISSAEAAPIYPGYMEGAVVSAMLLTEKIINKTMPNNVSYEKH</sequence>
<dbReference type="InterPro" id="IPR050703">
    <property type="entry name" value="Flavin_MAO"/>
</dbReference>
<dbReference type="InterPro" id="IPR002937">
    <property type="entry name" value="Amino_oxidase"/>
</dbReference>
<dbReference type="PANTHER" id="PTHR43563:SF1">
    <property type="entry name" value="AMINE OXIDASE [FLAVIN-CONTAINING] B"/>
    <property type="match status" value="1"/>
</dbReference>
<organism evidence="3 4">
    <name type="scientific">Aquimarina hainanensis</name>
    <dbReference type="NCBI Taxonomy" id="1578017"/>
    <lineage>
        <taxon>Bacteria</taxon>
        <taxon>Pseudomonadati</taxon>
        <taxon>Bacteroidota</taxon>
        <taxon>Flavobacteriia</taxon>
        <taxon>Flavobacteriales</taxon>
        <taxon>Flavobacteriaceae</taxon>
        <taxon>Aquimarina</taxon>
    </lineage>
</organism>
<accession>A0ABW5N3X5</accession>
<proteinExistence type="inferred from homology"/>
<dbReference type="SUPFAM" id="SSF54373">
    <property type="entry name" value="FAD-linked reductases, C-terminal domain"/>
    <property type="match status" value="1"/>
</dbReference>
<dbReference type="PANTHER" id="PTHR43563">
    <property type="entry name" value="AMINE OXIDASE"/>
    <property type="match status" value="1"/>
</dbReference>
<feature type="domain" description="Amine oxidase" evidence="2">
    <location>
        <begin position="12"/>
        <end position="86"/>
    </location>
</feature>
<reference evidence="4" key="1">
    <citation type="journal article" date="2019" name="Int. J. Syst. Evol. Microbiol.">
        <title>The Global Catalogue of Microorganisms (GCM) 10K type strain sequencing project: providing services to taxonomists for standard genome sequencing and annotation.</title>
        <authorList>
            <consortium name="The Broad Institute Genomics Platform"/>
            <consortium name="The Broad Institute Genome Sequencing Center for Infectious Disease"/>
            <person name="Wu L."/>
            <person name="Ma J."/>
        </authorList>
    </citation>
    <scope>NUCLEOTIDE SEQUENCE [LARGE SCALE GENOMIC DNA]</scope>
    <source>
        <strain evidence="4">KCTC 42423</strain>
    </source>
</reference>
<evidence type="ECO:0000313" key="4">
    <source>
        <dbReference type="Proteomes" id="UP001597459"/>
    </source>
</evidence>
<evidence type="ECO:0000313" key="3">
    <source>
        <dbReference type="EMBL" id="MFD2590222.1"/>
    </source>
</evidence>
<dbReference type="Pfam" id="PF01593">
    <property type="entry name" value="Amino_oxidase"/>
    <property type="match status" value="2"/>
</dbReference>
<dbReference type="InterPro" id="IPR036188">
    <property type="entry name" value="FAD/NAD-bd_sf"/>
</dbReference>
<evidence type="ECO:0000256" key="1">
    <source>
        <dbReference type="ARBA" id="ARBA00005995"/>
    </source>
</evidence>
<feature type="domain" description="Amine oxidase" evidence="2">
    <location>
        <begin position="107"/>
        <end position="341"/>
    </location>
</feature>
<dbReference type="Gene3D" id="3.50.50.60">
    <property type="entry name" value="FAD/NAD(P)-binding domain"/>
    <property type="match status" value="2"/>
</dbReference>
<keyword evidence="4" id="KW-1185">Reference proteome</keyword>
<comment type="caution">
    <text evidence="3">The sequence shown here is derived from an EMBL/GenBank/DDBJ whole genome shotgun (WGS) entry which is preliminary data.</text>
</comment>
<name>A0ABW5N3X5_9FLAO</name>
<dbReference type="Proteomes" id="UP001597459">
    <property type="component" value="Unassembled WGS sequence"/>
</dbReference>
<dbReference type="RefSeq" id="WP_378255602.1">
    <property type="nucleotide sequence ID" value="NZ_JBHSJV010000001.1"/>
</dbReference>
<evidence type="ECO:0000259" key="2">
    <source>
        <dbReference type="Pfam" id="PF01593"/>
    </source>
</evidence>
<comment type="similarity">
    <text evidence="1">Belongs to the flavin monoamine oxidase family.</text>
</comment>
<dbReference type="SUPFAM" id="SSF51905">
    <property type="entry name" value="FAD/NAD(P)-binding domain"/>
    <property type="match status" value="1"/>
</dbReference>
<dbReference type="EMBL" id="JBHULX010000003">
    <property type="protein sequence ID" value="MFD2590222.1"/>
    <property type="molecule type" value="Genomic_DNA"/>
</dbReference>
<protein>
    <submittedName>
        <fullName evidence="3">Flavin monoamine oxidase family protein</fullName>
    </submittedName>
</protein>